<accession>A0A3B0TSU2</accession>
<dbReference type="EMBL" id="UOEQ01000320">
    <property type="protein sequence ID" value="VAW21038.1"/>
    <property type="molecule type" value="Genomic_DNA"/>
</dbReference>
<reference evidence="2" key="1">
    <citation type="submission" date="2018-06" db="EMBL/GenBank/DDBJ databases">
        <authorList>
            <person name="Zhirakovskaya E."/>
        </authorList>
    </citation>
    <scope>NUCLEOTIDE SEQUENCE</scope>
</reference>
<evidence type="ECO:0000256" key="1">
    <source>
        <dbReference type="SAM" id="MobiDB-lite"/>
    </source>
</evidence>
<proteinExistence type="predicted"/>
<organism evidence="2">
    <name type="scientific">hydrothermal vent metagenome</name>
    <dbReference type="NCBI Taxonomy" id="652676"/>
    <lineage>
        <taxon>unclassified sequences</taxon>
        <taxon>metagenomes</taxon>
        <taxon>ecological metagenomes</taxon>
    </lineage>
</organism>
<name>A0A3B0TSU2_9ZZZZ</name>
<dbReference type="AlphaFoldDB" id="A0A3B0TSU2"/>
<sequence length="60" mass="6698">MLGLQNLMIQPPSKTGTKNASLRAGRVYVQADQPAFLGKPCQTLYTRTAHAQKLCRWKLP</sequence>
<gene>
    <name evidence="2" type="ORF">MNBD_ALPHA11-289</name>
</gene>
<protein>
    <submittedName>
        <fullName evidence="2">Uncharacterized protein</fullName>
    </submittedName>
</protein>
<evidence type="ECO:0000313" key="2">
    <source>
        <dbReference type="EMBL" id="VAW21038.1"/>
    </source>
</evidence>
<feature type="region of interest" description="Disordered" evidence="1">
    <location>
        <begin position="1"/>
        <end position="21"/>
    </location>
</feature>